<evidence type="ECO:0000259" key="8">
    <source>
        <dbReference type="PROSITE" id="PS51462"/>
    </source>
</evidence>
<gene>
    <name evidence="9" type="ORF">CCC_03415</name>
</gene>
<dbReference type="SUPFAM" id="SSF55811">
    <property type="entry name" value="Nudix"/>
    <property type="match status" value="1"/>
</dbReference>
<dbReference type="GO" id="GO:0016787">
    <property type="term" value="F:hydrolase activity"/>
    <property type="evidence" value="ECO:0007669"/>
    <property type="project" value="UniProtKB-KW"/>
</dbReference>
<dbReference type="EMBL" id="JXSL01000025">
    <property type="protein sequence ID" value="KIL99197.1"/>
    <property type="molecule type" value="Genomic_DNA"/>
</dbReference>
<dbReference type="AlphaFoldDB" id="A0A0C2UCH0"/>
<evidence type="ECO:0000256" key="5">
    <source>
        <dbReference type="ARBA" id="ARBA00022801"/>
    </source>
</evidence>
<comment type="caution">
    <text evidence="9">The sequence shown here is derived from an EMBL/GenBank/DDBJ whole genome shotgun (WGS) entry which is preliminary data.</text>
</comment>
<evidence type="ECO:0000256" key="3">
    <source>
        <dbReference type="ARBA" id="ARBA00007275"/>
    </source>
</evidence>
<feature type="domain" description="Nudix hydrolase" evidence="8">
    <location>
        <begin position="38"/>
        <end position="169"/>
    </location>
</feature>
<dbReference type="Pfam" id="PF00293">
    <property type="entry name" value="NUDIX"/>
    <property type="match status" value="1"/>
</dbReference>
<name>A0A0C2UCH0_PARME</name>
<evidence type="ECO:0000256" key="4">
    <source>
        <dbReference type="ARBA" id="ARBA00016377"/>
    </source>
</evidence>
<sequence length="201" mass="21574">MMTAPKPPVFRVAFSTPWFAIEESVPETPGDLPHYRLTASDGAICMPFTPEGDVLLVRQYRHALGRHTLEVPSGGLDGDEGCAAAAIREIAEETAHAVADVRLLGIARPQLNRNTQREFFMLAFDAMPIAGAEPEAGMELVRMTRLELAQAIRTGVMEQPAAIGFIGLASVKLGLDILSAPMDEIKARARALPQGGKADEG</sequence>
<organism evidence="9 10">
    <name type="scientific">Paramagnetospirillum magnetotacticum MS-1</name>
    <dbReference type="NCBI Taxonomy" id="272627"/>
    <lineage>
        <taxon>Bacteria</taxon>
        <taxon>Pseudomonadati</taxon>
        <taxon>Pseudomonadota</taxon>
        <taxon>Alphaproteobacteria</taxon>
        <taxon>Rhodospirillales</taxon>
        <taxon>Magnetospirillaceae</taxon>
        <taxon>Paramagnetospirillum</taxon>
    </lineage>
</organism>
<dbReference type="GO" id="GO:0019693">
    <property type="term" value="P:ribose phosphate metabolic process"/>
    <property type="evidence" value="ECO:0007669"/>
    <property type="project" value="TreeGrafter"/>
</dbReference>
<comment type="cofactor">
    <cofactor evidence="2">
        <name>Mg(2+)</name>
        <dbReference type="ChEBI" id="CHEBI:18420"/>
    </cofactor>
</comment>
<evidence type="ECO:0000256" key="7">
    <source>
        <dbReference type="ARBA" id="ARBA00032272"/>
    </source>
</evidence>
<evidence type="ECO:0000313" key="9">
    <source>
        <dbReference type="EMBL" id="KIL99197.1"/>
    </source>
</evidence>
<accession>A0A0C2UCH0</accession>
<dbReference type="Proteomes" id="UP000031971">
    <property type="component" value="Unassembled WGS sequence"/>
</dbReference>
<dbReference type="GO" id="GO:0006753">
    <property type="term" value="P:nucleoside phosphate metabolic process"/>
    <property type="evidence" value="ECO:0007669"/>
    <property type="project" value="TreeGrafter"/>
</dbReference>
<keyword evidence="5" id="KW-0378">Hydrolase</keyword>
<evidence type="ECO:0000313" key="10">
    <source>
        <dbReference type="Proteomes" id="UP000031971"/>
    </source>
</evidence>
<evidence type="ECO:0000256" key="6">
    <source>
        <dbReference type="ARBA" id="ARBA00032162"/>
    </source>
</evidence>
<dbReference type="PROSITE" id="PS51462">
    <property type="entry name" value="NUDIX"/>
    <property type="match status" value="1"/>
</dbReference>
<comment type="similarity">
    <text evidence="3">Belongs to the Nudix hydrolase family. NudK subfamily.</text>
</comment>
<evidence type="ECO:0000256" key="1">
    <source>
        <dbReference type="ARBA" id="ARBA00000847"/>
    </source>
</evidence>
<proteinExistence type="inferred from homology"/>
<keyword evidence="10" id="KW-1185">Reference proteome</keyword>
<dbReference type="PANTHER" id="PTHR11839">
    <property type="entry name" value="UDP/ADP-SUGAR PYROPHOSPHATASE"/>
    <property type="match status" value="1"/>
</dbReference>
<dbReference type="PANTHER" id="PTHR11839:SF18">
    <property type="entry name" value="NUDIX HYDROLASE DOMAIN-CONTAINING PROTEIN"/>
    <property type="match status" value="1"/>
</dbReference>
<dbReference type="Gene3D" id="3.90.79.10">
    <property type="entry name" value="Nucleoside Triphosphate Pyrophosphohydrolase"/>
    <property type="match status" value="1"/>
</dbReference>
<reference evidence="9 10" key="1">
    <citation type="submission" date="2015-01" db="EMBL/GenBank/DDBJ databases">
        <title>Genome Sequence of Magnetospirillum magnetotacticum Strain MS-1.</title>
        <authorList>
            <person name="Marinov G.K."/>
            <person name="Smalley M.D."/>
            <person name="DeSalvo G."/>
        </authorList>
    </citation>
    <scope>NUCLEOTIDE SEQUENCE [LARGE SCALE GENOMIC DNA]</scope>
    <source>
        <strain evidence="9 10">MS-1</strain>
    </source>
</reference>
<comment type="catalytic activity">
    <reaction evidence="1">
        <text>GDP-alpha-D-mannose + H2O = alpha-D-mannose 1-phosphate + GMP + 2 H(+)</text>
        <dbReference type="Rhea" id="RHEA:27978"/>
        <dbReference type="ChEBI" id="CHEBI:15377"/>
        <dbReference type="ChEBI" id="CHEBI:15378"/>
        <dbReference type="ChEBI" id="CHEBI:57527"/>
        <dbReference type="ChEBI" id="CHEBI:58115"/>
        <dbReference type="ChEBI" id="CHEBI:58409"/>
    </reaction>
</comment>
<dbReference type="STRING" id="272627.CCC_03415"/>
<dbReference type="InterPro" id="IPR015797">
    <property type="entry name" value="NUDIX_hydrolase-like_dom_sf"/>
</dbReference>
<dbReference type="InterPro" id="IPR000086">
    <property type="entry name" value="NUDIX_hydrolase_dom"/>
</dbReference>
<evidence type="ECO:0000256" key="2">
    <source>
        <dbReference type="ARBA" id="ARBA00001946"/>
    </source>
</evidence>
<protein>
    <recommendedName>
        <fullName evidence="4">GDP-mannose pyrophosphatase</fullName>
    </recommendedName>
    <alternativeName>
        <fullName evidence="6">GDP-mannose hydrolase</fullName>
    </alternativeName>
    <alternativeName>
        <fullName evidence="7">GDPMK</fullName>
    </alternativeName>
</protein>